<dbReference type="Proteomes" id="UP000838878">
    <property type="component" value="Chromosome 8"/>
</dbReference>
<sequence length="83" mass="9667">MMSIIVIPVSLNRGENMVLIFSLKILSYIDCVGVKRTRINVPYMVPNDVSSLHYEVLLTRNEVEKYLILNVLWELFQILLNMP</sequence>
<evidence type="ECO:0000313" key="2">
    <source>
        <dbReference type="Proteomes" id="UP000838878"/>
    </source>
</evidence>
<organism evidence="1 2">
    <name type="scientific">Brenthis ino</name>
    <name type="common">lesser marbled fritillary</name>
    <dbReference type="NCBI Taxonomy" id="405034"/>
    <lineage>
        <taxon>Eukaryota</taxon>
        <taxon>Metazoa</taxon>
        <taxon>Ecdysozoa</taxon>
        <taxon>Arthropoda</taxon>
        <taxon>Hexapoda</taxon>
        <taxon>Insecta</taxon>
        <taxon>Pterygota</taxon>
        <taxon>Neoptera</taxon>
        <taxon>Endopterygota</taxon>
        <taxon>Lepidoptera</taxon>
        <taxon>Glossata</taxon>
        <taxon>Ditrysia</taxon>
        <taxon>Papilionoidea</taxon>
        <taxon>Nymphalidae</taxon>
        <taxon>Heliconiinae</taxon>
        <taxon>Argynnini</taxon>
        <taxon>Brenthis</taxon>
    </lineage>
</organism>
<evidence type="ECO:0000313" key="1">
    <source>
        <dbReference type="EMBL" id="CAH0729648.1"/>
    </source>
</evidence>
<accession>A0A8J9V0X6</accession>
<proteinExistence type="predicted"/>
<reference evidence="1" key="1">
    <citation type="submission" date="2021-12" db="EMBL/GenBank/DDBJ databases">
        <authorList>
            <person name="Martin H S."/>
        </authorList>
    </citation>
    <scope>NUCLEOTIDE SEQUENCE</scope>
</reference>
<feature type="non-terminal residue" evidence="1">
    <location>
        <position position="83"/>
    </location>
</feature>
<gene>
    <name evidence="1" type="ORF">BINO364_LOCUS14711</name>
</gene>
<dbReference type="EMBL" id="OV170228">
    <property type="protein sequence ID" value="CAH0729648.1"/>
    <property type="molecule type" value="Genomic_DNA"/>
</dbReference>
<protein>
    <submittedName>
        <fullName evidence="1">Uncharacterized protein</fullName>
    </submittedName>
</protein>
<keyword evidence="2" id="KW-1185">Reference proteome</keyword>
<name>A0A8J9V0X6_9NEOP</name>
<dbReference type="AlphaFoldDB" id="A0A8J9V0X6"/>